<feature type="domain" description="Fe-containing alcohol dehydrogenase-like C-terminal" evidence="3">
    <location>
        <begin position="192"/>
        <end position="364"/>
    </location>
</feature>
<organism evidence="4 5">
    <name type="scientific">Candidatus Olsenella excrementavium</name>
    <dbReference type="NCBI Taxonomy" id="2838709"/>
    <lineage>
        <taxon>Bacteria</taxon>
        <taxon>Bacillati</taxon>
        <taxon>Actinomycetota</taxon>
        <taxon>Coriobacteriia</taxon>
        <taxon>Coriobacteriales</taxon>
        <taxon>Atopobiaceae</taxon>
        <taxon>Olsenella</taxon>
    </lineage>
</organism>
<dbReference type="InterPro" id="IPR001670">
    <property type="entry name" value="ADH_Fe/GldA"/>
</dbReference>
<dbReference type="AlphaFoldDB" id="A0A9D1ZCF6"/>
<dbReference type="GO" id="GO:0005829">
    <property type="term" value="C:cytosol"/>
    <property type="evidence" value="ECO:0007669"/>
    <property type="project" value="TreeGrafter"/>
</dbReference>
<dbReference type="Gene3D" id="3.40.50.1970">
    <property type="match status" value="1"/>
</dbReference>
<evidence type="ECO:0000256" key="1">
    <source>
        <dbReference type="ARBA" id="ARBA00023002"/>
    </source>
</evidence>
<dbReference type="PANTHER" id="PTHR43633:SF1">
    <property type="entry name" value="ALCOHOL DEHYDROGENASE YQHD"/>
    <property type="match status" value="1"/>
</dbReference>
<keyword evidence="1" id="KW-0560">Oxidoreductase</keyword>
<dbReference type="GO" id="GO:0008106">
    <property type="term" value="F:alcohol dehydrogenase (NADP+) activity"/>
    <property type="evidence" value="ECO:0007669"/>
    <property type="project" value="TreeGrafter"/>
</dbReference>
<dbReference type="SUPFAM" id="SSF56796">
    <property type="entry name" value="Dehydroquinate synthase-like"/>
    <property type="match status" value="1"/>
</dbReference>
<dbReference type="GO" id="GO:1990362">
    <property type="term" value="F:butanol dehydrogenase (NAD+) activity"/>
    <property type="evidence" value="ECO:0007669"/>
    <property type="project" value="InterPro"/>
</dbReference>
<dbReference type="InterPro" id="IPR056798">
    <property type="entry name" value="ADH_Fe_C"/>
</dbReference>
<accession>A0A9D1ZCF6</accession>
<dbReference type="Pfam" id="PF25137">
    <property type="entry name" value="ADH_Fe_C"/>
    <property type="match status" value="1"/>
</dbReference>
<gene>
    <name evidence="4" type="ORF">IAA42_00020</name>
</gene>
<dbReference type="InterPro" id="IPR044731">
    <property type="entry name" value="BDH-like"/>
</dbReference>
<evidence type="ECO:0000313" key="4">
    <source>
        <dbReference type="EMBL" id="HIY78818.1"/>
    </source>
</evidence>
<dbReference type="GO" id="GO:1990002">
    <property type="term" value="F:methylglyoxal reductase (NADPH) (acetol producing) activity"/>
    <property type="evidence" value="ECO:0007669"/>
    <property type="project" value="TreeGrafter"/>
</dbReference>
<dbReference type="CDD" id="cd08187">
    <property type="entry name" value="BDH"/>
    <property type="match status" value="1"/>
</dbReference>
<reference evidence="4" key="1">
    <citation type="journal article" date="2021" name="PeerJ">
        <title>Extensive microbial diversity within the chicken gut microbiome revealed by metagenomics and culture.</title>
        <authorList>
            <person name="Gilroy R."/>
            <person name="Ravi A."/>
            <person name="Getino M."/>
            <person name="Pursley I."/>
            <person name="Horton D.L."/>
            <person name="Alikhan N.F."/>
            <person name="Baker D."/>
            <person name="Gharbi K."/>
            <person name="Hall N."/>
            <person name="Watson M."/>
            <person name="Adriaenssens E.M."/>
            <person name="Foster-Nyarko E."/>
            <person name="Jarju S."/>
            <person name="Secka A."/>
            <person name="Antonio M."/>
            <person name="Oren A."/>
            <person name="Chaudhuri R.R."/>
            <person name="La Ragione R."/>
            <person name="Hildebrand F."/>
            <person name="Pallen M.J."/>
        </authorList>
    </citation>
    <scope>NUCLEOTIDE SEQUENCE</scope>
    <source>
        <strain evidence="4">ChiHjej10B9-743</strain>
    </source>
</reference>
<comment type="caution">
    <text evidence="4">The sequence shown here is derived from an EMBL/GenBank/DDBJ whole genome shotgun (WGS) entry which is preliminary data.</text>
</comment>
<evidence type="ECO:0000313" key="5">
    <source>
        <dbReference type="Proteomes" id="UP000824133"/>
    </source>
</evidence>
<dbReference type="Gene3D" id="1.20.1090.10">
    <property type="entry name" value="Dehydroquinate synthase-like - alpha domain"/>
    <property type="match status" value="1"/>
</dbReference>
<dbReference type="Pfam" id="PF00465">
    <property type="entry name" value="Fe-ADH"/>
    <property type="match status" value="1"/>
</dbReference>
<dbReference type="EMBL" id="DXCP01000001">
    <property type="protein sequence ID" value="HIY78818.1"/>
    <property type="molecule type" value="Genomic_DNA"/>
</dbReference>
<proteinExistence type="predicted"/>
<evidence type="ECO:0000259" key="2">
    <source>
        <dbReference type="Pfam" id="PF00465"/>
    </source>
</evidence>
<evidence type="ECO:0000259" key="3">
    <source>
        <dbReference type="Pfam" id="PF25137"/>
    </source>
</evidence>
<protein>
    <submittedName>
        <fullName evidence="4">Iron-containing alcohol dehydrogenase</fullName>
    </submittedName>
</protein>
<reference evidence="4" key="2">
    <citation type="submission" date="2021-04" db="EMBL/GenBank/DDBJ databases">
        <authorList>
            <person name="Gilroy R."/>
        </authorList>
    </citation>
    <scope>NUCLEOTIDE SEQUENCE</scope>
    <source>
        <strain evidence="4">ChiHjej10B9-743</strain>
    </source>
</reference>
<sequence>MLNDFDIQIATRFVFGHDAEKRVGQELRALGATKALIHYDGGDYLEKSGLLDTVAKSLEEAGLTSVRLGGVRPNPRLSLVREGIELCRREGIDAVVAVGGGSTIDSAKAIGLGAATERDVWDFFRGVAEPTSTLPVAAIITCPASGSESSQVVVVNNEEEHAKLLVSLPVVRPAIAIMNPELSVTLPARPTACGLTDMFCHVCERYFTDDADFGVLDAMSEGVLRSIVSVGPRLMADLGSYELRSEAMWMATVAQNNSIGMGRNQDWATHALSNELSAHFDIAHGETISAVMGSWMRYVYKANPRRFARFAREVFGIRDEQMDLEALALAGIAATEDFFRSLGMPTSLAEVGVGEEGIEPMLDTIEYFGDDDSIGSVMRLDRDDCSKIFHMALGACEGGR</sequence>
<dbReference type="PANTHER" id="PTHR43633">
    <property type="entry name" value="ALCOHOL DEHYDROGENASE YQHD"/>
    <property type="match status" value="1"/>
</dbReference>
<feature type="domain" description="Alcohol dehydrogenase iron-type/glycerol dehydrogenase GldA" evidence="2">
    <location>
        <begin position="11"/>
        <end position="180"/>
    </location>
</feature>
<name>A0A9D1ZCF6_9ACTN</name>
<dbReference type="Proteomes" id="UP000824133">
    <property type="component" value="Unassembled WGS sequence"/>
</dbReference>
<dbReference type="FunFam" id="3.40.50.1970:FF:000003">
    <property type="entry name" value="Alcohol dehydrogenase, iron-containing"/>
    <property type="match status" value="1"/>
</dbReference>
<dbReference type="GO" id="GO:0046872">
    <property type="term" value="F:metal ion binding"/>
    <property type="evidence" value="ECO:0007669"/>
    <property type="project" value="InterPro"/>
</dbReference>